<comment type="similarity">
    <text evidence="1">Belongs to the PC-esterase family.</text>
</comment>
<sequence length="169" mass="20539">LCESIKKEKKDFKMFDIFLTEDMHKLLYKKRIVFMGDSNIRALYKDFLCLKQNSKYIPERTLQKREEREAHFKKIQLYFFFLTKVYDEYVESILKRIRNKLKPDVIVINSCLWDVTRWGCNGVEEYKYNLKYLFKEFKRTLPDCLIIWVTTPPISSEMKGGFLVKELQF</sequence>
<protein>
    <submittedName>
        <fullName evidence="2">PC-esterase domain-containing protein 1A</fullName>
    </submittedName>
</protein>
<dbReference type="PANTHER" id="PTHR14469:SF0">
    <property type="entry name" value="FAMILY WITH SEQUENCE SIMILARITY 113"/>
    <property type="match status" value="1"/>
</dbReference>
<organism evidence="2 3">
    <name type="scientific">Caerostris extrusa</name>
    <name type="common">Bark spider</name>
    <name type="synonym">Caerostris bankana</name>
    <dbReference type="NCBI Taxonomy" id="172846"/>
    <lineage>
        <taxon>Eukaryota</taxon>
        <taxon>Metazoa</taxon>
        <taxon>Ecdysozoa</taxon>
        <taxon>Arthropoda</taxon>
        <taxon>Chelicerata</taxon>
        <taxon>Arachnida</taxon>
        <taxon>Araneae</taxon>
        <taxon>Araneomorphae</taxon>
        <taxon>Entelegynae</taxon>
        <taxon>Araneoidea</taxon>
        <taxon>Araneidae</taxon>
        <taxon>Caerostris</taxon>
    </lineage>
</organism>
<dbReference type="InterPro" id="IPR036514">
    <property type="entry name" value="SGNH_hydro_sf"/>
</dbReference>
<feature type="non-terminal residue" evidence="2">
    <location>
        <position position="1"/>
    </location>
</feature>
<evidence type="ECO:0000256" key="1">
    <source>
        <dbReference type="ARBA" id="ARBA00037957"/>
    </source>
</evidence>
<dbReference type="SUPFAM" id="SSF52266">
    <property type="entry name" value="SGNH hydrolase"/>
    <property type="match status" value="1"/>
</dbReference>
<comment type="caution">
    <text evidence="2">The sequence shown here is derived from an EMBL/GenBank/DDBJ whole genome shotgun (WGS) entry which is preliminary data.</text>
</comment>
<dbReference type="EMBL" id="BPLR01014290">
    <property type="protein sequence ID" value="GIY67895.1"/>
    <property type="molecule type" value="Genomic_DNA"/>
</dbReference>
<accession>A0AAV4VD52</accession>
<keyword evidence="3" id="KW-1185">Reference proteome</keyword>
<name>A0AAV4VD52_CAEEX</name>
<dbReference type="PANTHER" id="PTHR14469">
    <property type="entry name" value="SARCOMA ANTIGEN NY-SAR-23"/>
    <property type="match status" value="1"/>
</dbReference>
<reference evidence="2 3" key="1">
    <citation type="submission" date="2021-06" db="EMBL/GenBank/DDBJ databases">
        <title>Caerostris extrusa draft genome.</title>
        <authorList>
            <person name="Kono N."/>
            <person name="Arakawa K."/>
        </authorList>
    </citation>
    <scope>NUCLEOTIDE SEQUENCE [LARGE SCALE GENOMIC DNA]</scope>
</reference>
<proteinExistence type="inferred from homology"/>
<dbReference type="Proteomes" id="UP001054945">
    <property type="component" value="Unassembled WGS sequence"/>
</dbReference>
<evidence type="ECO:0000313" key="2">
    <source>
        <dbReference type="EMBL" id="GIY67895.1"/>
    </source>
</evidence>
<dbReference type="AlphaFoldDB" id="A0AAV4VD52"/>
<gene>
    <name evidence="2" type="primary">PCED1A</name>
    <name evidence="2" type="ORF">CEXT_6271</name>
</gene>
<evidence type="ECO:0000313" key="3">
    <source>
        <dbReference type="Proteomes" id="UP001054945"/>
    </source>
</evidence>
<dbReference type="Gene3D" id="3.40.50.1110">
    <property type="entry name" value="SGNH hydrolase"/>
    <property type="match status" value="1"/>
</dbReference>